<proteinExistence type="predicted"/>
<protein>
    <submittedName>
        <fullName evidence="1">Uncharacterized protein</fullName>
    </submittedName>
</protein>
<evidence type="ECO:0000313" key="1">
    <source>
        <dbReference type="EMBL" id="MPM65482.1"/>
    </source>
</evidence>
<dbReference type="EMBL" id="VSSQ01020540">
    <property type="protein sequence ID" value="MPM65482.1"/>
    <property type="molecule type" value="Genomic_DNA"/>
</dbReference>
<reference evidence="1" key="1">
    <citation type="submission" date="2019-08" db="EMBL/GenBank/DDBJ databases">
        <authorList>
            <person name="Kucharzyk K."/>
            <person name="Murdoch R.W."/>
            <person name="Higgins S."/>
            <person name="Loffler F."/>
        </authorList>
    </citation>
    <scope>NUCLEOTIDE SEQUENCE</scope>
</reference>
<name>A0A645BJR8_9ZZZZ</name>
<sequence length="123" mass="14188">MLNTNIFCRNHLAIKHCLFAAVSLVVSFNQTQYILDKRGVLLVVTYLNPEKLGCFNQPINSYRKILPAKINVSCIEKREHALPLQILKIFIVSKLNFMYKINYIFKECQIIDAGHRCVLYAAV</sequence>
<comment type="caution">
    <text evidence="1">The sequence shown here is derived from an EMBL/GenBank/DDBJ whole genome shotgun (WGS) entry which is preliminary data.</text>
</comment>
<dbReference type="AlphaFoldDB" id="A0A645BJR8"/>
<organism evidence="1">
    <name type="scientific">bioreactor metagenome</name>
    <dbReference type="NCBI Taxonomy" id="1076179"/>
    <lineage>
        <taxon>unclassified sequences</taxon>
        <taxon>metagenomes</taxon>
        <taxon>ecological metagenomes</taxon>
    </lineage>
</organism>
<accession>A0A645BJR8</accession>
<gene>
    <name evidence="1" type="ORF">SDC9_112379</name>
</gene>